<feature type="compositionally biased region" description="Polar residues" evidence="1">
    <location>
        <begin position="331"/>
        <end position="348"/>
    </location>
</feature>
<name>A0AAV9NSG4_9EURO</name>
<feature type="transmembrane region" description="Helical" evidence="2">
    <location>
        <begin position="258"/>
        <end position="280"/>
    </location>
</feature>
<keyword evidence="3" id="KW-0732">Signal</keyword>
<gene>
    <name evidence="4" type="ORF">LTR84_000125</name>
</gene>
<dbReference type="AlphaFoldDB" id="A0AAV9NSG4"/>
<reference evidence="4 5" key="1">
    <citation type="submission" date="2023-08" db="EMBL/GenBank/DDBJ databases">
        <title>Black Yeasts Isolated from many extreme environments.</title>
        <authorList>
            <person name="Coleine C."/>
            <person name="Stajich J.E."/>
            <person name="Selbmann L."/>
        </authorList>
    </citation>
    <scope>NUCLEOTIDE SEQUENCE [LARGE SCALE GENOMIC DNA]</scope>
    <source>
        <strain evidence="4 5">CCFEE 5792</strain>
    </source>
</reference>
<organism evidence="4 5">
    <name type="scientific">Exophiala bonariae</name>
    <dbReference type="NCBI Taxonomy" id="1690606"/>
    <lineage>
        <taxon>Eukaryota</taxon>
        <taxon>Fungi</taxon>
        <taxon>Dikarya</taxon>
        <taxon>Ascomycota</taxon>
        <taxon>Pezizomycotina</taxon>
        <taxon>Eurotiomycetes</taxon>
        <taxon>Chaetothyriomycetidae</taxon>
        <taxon>Chaetothyriales</taxon>
        <taxon>Herpotrichiellaceae</taxon>
        <taxon>Exophiala</taxon>
    </lineage>
</organism>
<comment type="caution">
    <text evidence="4">The sequence shown here is derived from an EMBL/GenBank/DDBJ whole genome shotgun (WGS) entry which is preliminary data.</text>
</comment>
<dbReference type="RefSeq" id="XP_064711616.1">
    <property type="nucleotide sequence ID" value="XM_064843756.1"/>
</dbReference>
<dbReference type="Proteomes" id="UP001358417">
    <property type="component" value="Unassembled WGS sequence"/>
</dbReference>
<evidence type="ECO:0000256" key="1">
    <source>
        <dbReference type="SAM" id="MobiDB-lite"/>
    </source>
</evidence>
<sequence length="369" mass="39091">MRSLRIAVTSVLFTIGAIAQNDCYYAAGERAGSAIVPCGSGDSISSCCQIGDLCLSDSACWNPTHNVTYLYGCSDPTYSDPSCPWKCGPDYDASPYVGLVYCYNTTQVEWSCTHPPSNSDSIQENAPQQCYDDSIVAFAGPSSLQPILSLPTNVGGSTVYFTQVNPTSYSLDPNYSPTTSIRLTASVPTGVEFVSDVTKTTTITPPEAGYTSTTSQLLATNTALTSASHAGGETISPTSSATALEADHSSALSTGAKAGIGVGISIGVLALGAIAAMLFFRHRKSHQPVPQTEEYVVPAPPPSESHMKEIRPRPLSELEGSTLRDFRYSQSGYGHTSNGSMQDSSAISYMTGDARPPQPTVHHRLHEME</sequence>
<dbReference type="EMBL" id="JAVRRD010000001">
    <property type="protein sequence ID" value="KAK5064292.1"/>
    <property type="molecule type" value="Genomic_DNA"/>
</dbReference>
<proteinExistence type="predicted"/>
<feature type="region of interest" description="Disordered" evidence="1">
    <location>
        <begin position="290"/>
        <end position="312"/>
    </location>
</feature>
<evidence type="ECO:0000313" key="4">
    <source>
        <dbReference type="EMBL" id="KAK5064292.1"/>
    </source>
</evidence>
<feature type="region of interest" description="Disordered" evidence="1">
    <location>
        <begin position="331"/>
        <end position="369"/>
    </location>
</feature>
<protein>
    <recommendedName>
        <fullName evidence="6">Mid2 domain-containing protein</fullName>
    </recommendedName>
</protein>
<dbReference type="GeneID" id="89968347"/>
<accession>A0AAV9NSG4</accession>
<keyword evidence="5" id="KW-1185">Reference proteome</keyword>
<keyword evidence="2" id="KW-0472">Membrane</keyword>
<feature type="signal peptide" evidence="3">
    <location>
        <begin position="1"/>
        <end position="19"/>
    </location>
</feature>
<evidence type="ECO:0000256" key="2">
    <source>
        <dbReference type="SAM" id="Phobius"/>
    </source>
</evidence>
<feature type="chain" id="PRO_5043754238" description="Mid2 domain-containing protein" evidence="3">
    <location>
        <begin position="20"/>
        <end position="369"/>
    </location>
</feature>
<keyword evidence="2" id="KW-0812">Transmembrane</keyword>
<evidence type="ECO:0000256" key="3">
    <source>
        <dbReference type="SAM" id="SignalP"/>
    </source>
</evidence>
<keyword evidence="2" id="KW-1133">Transmembrane helix</keyword>
<evidence type="ECO:0000313" key="5">
    <source>
        <dbReference type="Proteomes" id="UP001358417"/>
    </source>
</evidence>
<evidence type="ECO:0008006" key="6">
    <source>
        <dbReference type="Google" id="ProtNLM"/>
    </source>
</evidence>